<dbReference type="Proteomes" id="UP000648801">
    <property type="component" value="Unassembled WGS sequence"/>
</dbReference>
<proteinExistence type="predicted"/>
<reference evidence="1" key="2">
    <citation type="submission" date="2020-09" db="EMBL/GenBank/DDBJ databases">
        <authorList>
            <person name="Sun Q."/>
            <person name="Zhou Y."/>
        </authorList>
    </citation>
    <scope>NUCLEOTIDE SEQUENCE</scope>
    <source>
        <strain evidence="1">CGMCC 1.15447</strain>
    </source>
</reference>
<dbReference type="AlphaFoldDB" id="A0A916RV81"/>
<dbReference type="EMBL" id="BMJB01000001">
    <property type="protein sequence ID" value="GGA69104.1"/>
    <property type="molecule type" value="Genomic_DNA"/>
</dbReference>
<evidence type="ECO:0000313" key="1">
    <source>
        <dbReference type="EMBL" id="GGA69104.1"/>
    </source>
</evidence>
<accession>A0A916RV81</accession>
<sequence>MSGMTDSNHRSIPALSGDENIPEEHAVEIRRLAHDLSNALEIILQTSYLLSTVELKAPAKDWLEMLDSGVSRALELNLALRTYIKEHTPA</sequence>
<name>A0A916RV81_9BACT</name>
<organism evidence="1 2">
    <name type="scientific">Edaphobacter acidisoli</name>
    <dbReference type="NCBI Taxonomy" id="2040573"/>
    <lineage>
        <taxon>Bacteria</taxon>
        <taxon>Pseudomonadati</taxon>
        <taxon>Acidobacteriota</taxon>
        <taxon>Terriglobia</taxon>
        <taxon>Terriglobales</taxon>
        <taxon>Acidobacteriaceae</taxon>
        <taxon>Edaphobacter</taxon>
    </lineage>
</organism>
<evidence type="ECO:0000313" key="2">
    <source>
        <dbReference type="Proteomes" id="UP000648801"/>
    </source>
</evidence>
<reference evidence="1" key="1">
    <citation type="journal article" date="2014" name="Int. J. Syst. Evol. Microbiol.">
        <title>Complete genome sequence of Corynebacterium casei LMG S-19264T (=DSM 44701T), isolated from a smear-ripened cheese.</title>
        <authorList>
            <consortium name="US DOE Joint Genome Institute (JGI-PGF)"/>
            <person name="Walter F."/>
            <person name="Albersmeier A."/>
            <person name="Kalinowski J."/>
            <person name="Ruckert C."/>
        </authorList>
    </citation>
    <scope>NUCLEOTIDE SEQUENCE</scope>
    <source>
        <strain evidence="1">CGMCC 1.15447</strain>
    </source>
</reference>
<comment type="caution">
    <text evidence="1">The sequence shown here is derived from an EMBL/GenBank/DDBJ whole genome shotgun (WGS) entry which is preliminary data.</text>
</comment>
<keyword evidence="2" id="KW-1185">Reference proteome</keyword>
<gene>
    <name evidence="1" type="ORF">GCM10011507_20740</name>
</gene>
<protein>
    <submittedName>
        <fullName evidence="1">Uncharacterized protein</fullName>
    </submittedName>
</protein>